<evidence type="ECO:0000313" key="2">
    <source>
        <dbReference type="Proteomes" id="UP000035709"/>
    </source>
</evidence>
<dbReference type="SMART" id="SM01091">
    <property type="entry name" value="CorC_HlyC"/>
    <property type="match status" value="1"/>
</dbReference>
<dbReference type="InterPro" id="IPR046342">
    <property type="entry name" value="CBS_dom_sf"/>
</dbReference>
<dbReference type="Proteomes" id="UP000035709">
    <property type="component" value="Chromosome"/>
</dbReference>
<accession>A0A0D6A417</accession>
<dbReference type="PANTHER" id="PTHR43099:SF5">
    <property type="entry name" value="HLYC_CORC FAMILY TRANSPORTER"/>
    <property type="match status" value="1"/>
</dbReference>
<name>A0A0D6A417_9LACO</name>
<dbReference type="STRING" id="1600.LBAT_1218"/>
<dbReference type="AlphaFoldDB" id="A0A0D6A417"/>
<dbReference type="InterPro" id="IPR016169">
    <property type="entry name" value="FAD-bd_PCMH_sub2"/>
</dbReference>
<dbReference type="KEGG" id="lae:LBAT_1218"/>
<dbReference type="OrthoDB" id="9798188at2"/>
<proteinExistence type="predicted"/>
<gene>
    <name evidence="1" type="ORF">LBAT_1218</name>
</gene>
<dbReference type="InterPro" id="IPR005170">
    <property type="entry name" value="Transptr-assoc_dom"/>
</dbReference>
<dbReference type="EMBL" id="AP014808">
    <property type="protein sequence ID" value="BAQ57607.1"/>
    <property type="molecule type" value="Genomic_DNA"/>
</dbReference>
<dbReference type="InterPro" id="IPR051676">
    <property type="entry name" value="UPF0053_domain"/>
</dbReference>
<dbReference type="GO" id="GO:0050660">
    <property type="term" value="F:flavin adenine dinucleotide binding"/>
    <property type="evidence" value="ECO:0007669"/>
    <property type="project" value="InterPro"/>
</dbReference>
<dbReference type="CDD" id="cd04590">
    <property type="entry name" value="CBS_pair_CorC_HlyC_assoc"/>
    <property type="match status" value="1"/>
</dbReference>
<protein>
    <submittedName>
        <fullName evidence="1">Putative hemolysin</fullName>
    </submittedName>
</protein>
<dbReference type="Gene3D" id="3.10.580.10">
    <property type="entry name" value="CBS-domain"/>
    <property type="match status" value="1"/>
</dbReference>
<keyword evidence="2" id="KW-1185">Reference proteome</keyword>
<dbReference type="SUPFAM" id="SSF56176">
    <property type="entry name" value="FAD-binding/transporter-associated domain-like"/>
    <property type="match status" value="1"/>
</dbReference>
<dbReference type="InterPro" id="IPR000644">
    <property type="entry name" value="CBS_dom"/>
</dbReference>
<dbReference type="InterPro" id="IPR036318">
    <property type="entry name" value="FAD-bd_PCMH-like_sf"/>
</dbReference>
<organism evidence="1 2">
    <name type="scientific">Lactobacillus acetotolerans</name>
    <dbReference type="NCBI Taxonomy" id="1600"/>
    <lineage>
        <taxon>Bacteria</taxon>
        <taxon>Bacillati</taxon>
        <taxon>Bacillota</taxon>
        <taxon>Bacilli</taxon>
        <taxon>Lactobacillales</taxon>
        <taxon>Lactobacillaceae</taxon>
        <taxon>Lactobacillus</taxon>
    </lineage>
</organism>
<dbReference type="PATRIC" id="fig|1600.4.peg.1242"/>
<dbReference type="PANTHER" id="PTHR43099">
    <property type="entry name" value="UPF0053 PROTEIN YRKA"/>
    <property type="match status" value="1"/>
</dbReference>
<sequence>MSSDPVPGNLFNKLKNKFSDSDEDENKDHLKREINDLYKQKKIDNTEFSMLDGVLDFQDKMVHEVMVPRTDAFMINASDDFQDNLDEILHEPYSRIPVYQNDKDKVIGIIHIRSILRKAKQIGFDKLDYTDVMSKPLFAPETTTLNDLLVEMQNTQQQLAILTDEYGGVVGLATIEDLLEEIVGDIDDEVDQAEVLFNQVGPNKYIVYGKMPLDDFNEQFGTNIEMENVDTVAGYVITKLGVIPTKGEKLCVKLDNGMILTTKRIMGSRLLTVLLTIPKNLNKEEEQEN</sequence>
<dbReference type="Gene3D" id="3.30.465.10">
    <property type="match status" value="1"/>
</dbReference>
<dbReference type="Pfam" id="PF03471">
    <property type="entry name" value="CorC_HlyC"/>
    <property type="match status" value="1"/>
</dbReference>
<dbReference type="Pfam" id="PF00571">
    <property type="entry name" value="CBS"/>
    <property type="match status" value="2"/>
</dbReference>
<dbReference type="PROSITE" id="PS51371">
    <property type="entry name" value="CBS"/>
    <property type="match status" value="2"/>
</dbReference>
<dbReference type="InterPro" id="IPR044751">
    <property type="entry name" value="Ion_transp-like_CBS"/>
</dbReference>
<evidence type="ECO:0000313" key="1">
    <source>
        <dbReference type="EMBL" id="BAQ57607.1"/>
    </source>
</evidence>
<dbReference type="SUPFAM" id="SSF54631">
    <property type="entry name" value="CBS-domain pair"/>
    <property type="match status" value="1"/>
</dbReference>
<dbReference type="FunFam" id="3.10.580.10:FF:000002">
    <property type="entry name" value="Magnesium/cobalt efflux protein CorC"/>
    <property type="match status" value="1"/>
</dbReference>
<reference evidence="1 2" key="1">
    <citation type="submission" date="2015-03" db="EMBL/GenBank/DDBJ databases">
        <title>Complete genome sequence of Lactobacillus acetotolerans NBRC 13120.</title>
        <authorList>
            <person name="Toh H."/>
            <person name="Morita H."/>
            <person name="Fujita N."/>
        </authorList>
    </citation>
    <scope>NUCLEOTIDE SEQUENCE [LARGE SCALE GENOMIC DNA]</scope>
    <source>
        <strain evidence="1 2">NBRC 13120</strain>
    </source>
</reference>
<dbReference type="RefSeq" id="WP_060459654.1">
    <property type="nucleotide sequence ID" value="NZ_AP014808.1"/>
</dbReference>